<reference evidence="2 3" key="1">
    <citation type="journal article" date="2016" name="Nat. Commun.">
        <title>Ectomycorrhizal ecology is imprinted in the genome of the dominant symbiotic fungus Cenococcum geophilum.</title>
        <authorList>
            <consortium name="DOE Joint Genome Institute"/>
            <person name="Peter M."/>
            <person name="Kohler A."/>
            <person name="Ohm R.A."/>
            <person name="Kuo A."/>
            <person name="Krutzmann J."/>
            <person name="Morin E."/>
            <person name="Arend M."/>
            <person name="Barry K.W."/>
            <person name="Binder M."/>
            <person name="Choi C."/>
            <person name="Clum A."/>
            <person name="Copeland A."/>
            <person name="Grisel N."/>
            <person name="Haridas S."/>
            <person name="Kipfer T."/>
            <person name="LaButti K."/>
            <person name="Lindquist E."/>
            <person name="Lipzen A."/>
            <person name="Maire R."/>
            <person name="Meier B."/>
            <person name="Mihaltcheva S."/>
            <person name="Molinier V."/>
            <person name="Murat C."/>
            <person name="Poggeler S."/>
            <person name="Quandt C.A."/>
            <person name="Sperisen C."/>
            <person name="Tritt A."/>
            <person name="Tisserant E."/>
            <person name="Crous P.W."/>
            <person name="Henrissat B."/>
            <person name="Nehls U."/>
            <person name="Egli S."/>
            <person name="Spatafora J.W."/>
            <person name="Grigoriev I.V."/>
            <person name="Martin F.M."/>
        </authorList>
    </citation>
    <scope>NUCLEOTIDE SEQUENCE [LARGE SCALE GENOMIC DNA]</scope>
    <source>
        <strain evidence="2 3">CBS 207.34</strain>
    </source>
</reference>
<dbReference type="AlphaFoldDB" id="A0A8E2EPP0"/>
<protein>
    <recommendedName>
        <fullName evidence="1">Altered inheritance of mitochondria protein 41</fullName>
    </recommendedName>
</protein>
<dbReference type="PANTHER" id="PTHR28055:SF1">
    <property type="entry name" value="ALTERED INHERITANCE OF MITOCHONDRIA PROTEIN 41, MITOCHONDRIAL"/>
    <property type="match status" value="1"/>
</dbReference>
<accession>A0A8E2EPP0</accession>
<dbReference type="PANTHER" id="PTHR28055">
    <property type="entry name" value="ALTERED INHERITANCE OF MITOCHONDRIA PROTEIN 41, MITOCHONDRIAL"/>
    <property type="match status" value="1"/>
</dbReference>
<evidence type="ECO:0000313" key="3">
    <source>
        <dbReference type="Proteomes" id="UP000250140"/>
    </source>
</evidence>
<evidence type="ECO:0000313" key="2">
    <source>
        <dbReference type="EMBL" id="OCL02607.1"/>
    </source>
</evidence>
<keyword evidence="3" id="KW-1185">Reference proteome</keyword>
<proteinExistence type="inferred from homology"/>
<dbReference type="InterPro" id="IPR019004">
    <property type="entry name" value="YqeY/Aim41"/>
</dbReference>
<dbReference type="SUPFAM" id="SSF89095">
    <property type="entry name" value="GatB/YqeY motif"/>
    <property type="match status" value="1"/>
</dbReference>
<organism evidence="2 3">
    <name type="scientific">Glonium stellatum</name>
    <dbReference type="NCBI Taxonomy" id="574774"/>
    <lineage>
        <taxon>Eukaryota</taxon>
        <taxon>Fungi</taxon>
        <taxon>Dikarya</taxon>
        <taxon>Ascomycota</taxon>
        <taxon>Pezizomycotina</taxon>
        <taxon>Dothideomycetes</taxon>
        <taxon>Pleosporomycetidae</taxon>
        <taxon>Gloniales</taxon>
        <taxon>Gloniaceae</taxon>
        <taxon>Glonium</taxon>
    </lineage>
</organism>
<evidence type="ECO:0000256" key="1">
    <source>
        <dbReference type="RuleBase" id="RU365099"/>
    </source>
</evidence>
<comment type="subcellular location">
    <subcellularLocation>
        <location evidence="1">Mitochondrion</location>
    </subcellularLocation>
</comment>
<dbReference type="OrthoDB" id="538640at2759"/>
<dbReference type="GO" id="GO:0005739">
    <property type="term" value="C:mitochondrion"/>
    <property type="evidence" value="ECO:0007669"/>
    <property type="project" value="UniProtKB-SubCell"/>
</dbReference>
<sequence>MASLSRPLFRLYARTLRPSSLHSGYRCRIAVPIYYRCLSSTPPNLSSSVLTQLRNDLKTAMRNKDTARLSVLRAVLAEITNASKTNSPIANDLQLLALLRKRIGSAQSAAAEFLAANRLDLATKEDKQIAVMEEYAGSVKTVGQADIKDAVEGAIRKLKAGSEKLDLGSVLKSVTGSGGELEGKPVEKKEVVRIVKEMLESA</sequence>
<dbReference type="InterPro" id="IPR003789">
    <property type="entry name" value="Asn/Gln_tRNA_amidoTrase-B-like"/>
</dbReference>
<dbReference type="Proteomes" id="UP000250140">
    <property type="component" value="Unassembled WGS sequence"/>
</dbReference>
<dbReference type="Pfam" id="PF09424">
    <property type="entry name" value="YqeY"/>
    <property type="match status" value="1"/>
</dbReference>
<dbReference type="Gene3D" id="1.10.1510.10">
    <property type="entry name" value="Uncharacterised protein YqeY/AIM41 PF09424, N-terminal domain"/>
    <property type="match status" value="1"/>
</dbReference>
<keyword evidence="1" id="KW-0496">Mitochondrion</keyword>
<dbReference type="InterPro" id="IPR042184">
    <property type="entry name" value="YqeY/Aim41_N"/>
</dbReference>
<gene>
    <name evidence="1" type="primary">AIM41</name>
    <name evidence="2" type="ORF">AOQ84DRAFT_357302</name>
</gene>
<comment type="similarity">
    <text evidence="1">Belongs to the AIM41 family.</text>
</comment>
<dbReference type="EMBL" id="KV750923">
    <property type="protein sequence ID" value="OCL02607.1"/>
    <property type="molecule type" value="Genomic_DNA"/>
</dbReference>
<name>A0A8E2EPP0_9PEZI</name>
<dbReference type="GO" id="GO:0016884">
    <property type="term" value="F:carbon-nitrogen ligase activity, with glutamine as amido-N-donor"/>
    <property type="evidence" value="ECO:0007669"/>
    <property type="project" value="UniProtKB-UniRule"/>
</dbReference>